<evidence type="ECO:0000256" key="5">
    <source>
        <dbReference type="RuleBase" id="RU004508"/>
    </source>
</evidence>
<dbReference type="InterPro" id="IPR015421">
    <property type="entry name" value="PyrdxlP-dep_Trfase_major"/>
</dbReference>
<feature type="active site" description="Proton acceptor" evidence="3">
    <location>
        <position position="188"/>
    </location>
</feature>
<dbReference type="InterPro" id="IPR000653">
    <property type="entry name" value="DegT/StrS_aminotransferase"/>
</dbReference>
<dbReference type="EMBL" id="LOCO01000035">
    <property type="protein sequence ID" value="KXO06420.1"/>
    <property type="molecule type" value="Genomic_DNA"/>
</dbReference>
<evidence type="ECO:0000256" key="3">
    <source>
        <dbReference type="PIRSR" id="PIRSR000390-1"/>
    </source>
</evidence>
<dbReference type="NCBIfam" id="TIGR03588">
    <property type="entry name" value="PseC"/>
    <property type="match status" value="1"/>
</dbReference>
<evidence type="ECO:0000313" key="7">
    <source>
        <dbReference type="Proteomes" id="UP000070282"/>
    </source>
</evidence>
<evidence type="ECO:0000256" key="4">
    <source>
        <dbReference type="PIRSR" id="PIRSR000390-2"/>
    </source>
</evidence>
<evidence type="ECO:0000256" key="2">
    <source>
        <dbReference type="ARBA" id="ARBA00037999"/>
    </source>
</evidence>
<evidence type="ECO:0000256" key="1">
    <source>
        <dbReference type="ARBA" id="ARBA00022898"/>
    </source>
</evidence>
<dbReference type="PANTHER" id="PTHR30244">
    <property type="entry name" value="TRANSAMINASE"/>
    <property type="match status" value="1"/>
</dbReference>
<comment type="similarity">
    <text evidence="2 5">Belongs to the DegT/DnrJ/EryC1 family.</text>
</comment>
<dbReference type="InterPro" id="IPR015424">
    <property type="entry name" value="PyrdxlP-dep_Trfase"/>
</dbReference>
<dbReference type="Proteomes" id="UP000070282">
    <property type="component" value="Unassembled WGS sequence"/>
</dbReference>
<dbReference type="Gene3D" id="3.40.640.10">
    <property type="entry name" value="Type I PLP-dependent aspartate aminotransferase-like (Major domain)"/>
    <property type="match status" value="1"/>
</dbReference>
<dbReference type="GO" id="GO:0008483">
    <property type="term" value="F:transaminase activity"/>
    <property type="evidence" value="ECO:0007669"/>
    <property type="project" value="TreeGrafter"/>
</dbReference>
<dbReference type="GO" id="GO:0030170">
    <property type="term" value="F:pyridoxal phosphate binding"/>
    <property type="evidence" value="ECO:0007669"/>
    <property type="project" value="TreeGrafter"/>
</dbReference>
<dbReference type="AlphaFoldDB" id="A0A137S1V9"/>
<keyword evidence="1 4" id="KW-0663">Pyridoxal phosphate</keyword>
<evidence type="ECO:0000313" key="6">
    <source>
        <dbReference type="EMBL" id="KXO06420.1"/>
    </source>
</evidence>
<keyword evidence="7" id="KW-1185">Reference proteome</keyword>
<name>A0A137S1V9_9GAMM</name>
<dbReference type="InterPro" id="IPR015422">
    <property type="entry name" value="PyrdxlP-dep_Trfase_small"/>
</dbReference>
<dbReference type="SUPFAM" id="SSF53383">
    <property type="entry name" value="PLP-dependent transferases"/>
    <property type="match status" value="1"/>
</dbReference>
<comment type="caution">
    <text evidence="6">The sequence shown here is derived from an EMBL/GenBank/DDBJ whole genome shotgun (WGS) entry which is preliminary data.</text>
</comment>
<proteinExistence type="inferred from homology"/>
<dbReference type="Pfam" id="PF01041">
    <property type="entry name" value="DegT_DnrJ_EryC1"/>
    <property type="match status" value="1"/>
</dbReference>
<dbReference type="RefSeq" id="WP_061333718.1">
    <property type="nucleotide sequence ID" value="NZ_LOCO01000035.1"/>
</dbReference>
<dbReference type="Gene3D" id="3.90.1150.10">
    <property type="entry name" value="Aspartate Aminotransferase, domain 1"/>
    <property type="match status" value="1"/>
</dbReference>
<feature type="modified residue" description="N6-(pyridoxal phosphate)lysine" evidence="4">
    <location>
        <position position="188"/>
    </location>
</feature>
<dbReference type="CDD" id="cd00616">
    <property type="entry name" value="AHBA_syn"/>
    <property type="match status" value="1"/>
</dbReference>
<sequence length="387" mass="42932">MIPYGKQDINQADIDAVLDVLKSDFLTQGPMVPKFEQAVANHVGANHALAGNSATSALHIACLALGLGEGDWLWTTPVTFVASANCGLYCGARVDFVDIDPQTYNLCPVALKKKLEQAKQEGRLPKVVVAVHLCGQPCNMEAIGALAKEYGFRLIEDASHAIGGKYQDEFIGNCRYSDITVFSFHPVKIVTTAEGGMAVTNDAKLAEKMNLLRSHGITRDPALMTHEPDGPWYYQQVDLGFNYRMTELQAALGVSQMQRLDAFVARRHELAERYNQLLADFPIVLPWQHPDSYSGLHLYVIRLKLDSISRTHREVFESLRAQGIGVNLHYIPVHTQPFYTAMGFQADDFPQSMAYYREAISLPMFQGLTDDQQSEVVAALRKALAEV</sequence>
<dbReference type="PATRIC" id="fig|1306954.6.peg.2789"/>
<protein>
    <submittedName>
        <fullName evidence="6">Bacillosamine</fullName>
    </submittedName>
</protein>
<dbReference type="InterPro" id="IPR020026">
    <property type="entry name" value="PseC"/>
</dbReference>
<reference evidence="7" key="1">
    <citation type="submission" date="2015-12" db="EMBL/GenBank/DDBJ databases">
        <authorList>
            <person name="Lima A."/>
            <person name="Farahani Zayas N."/>
            <person name="Castro Da Silva M.A."/>
            <person name="Cabral A."/>
            <person name="Pessatti M.L."/>
        </authorList>
    </citation>
    <scope>NUCLEOTIDE SEQUENCE [LARGE SCALE GENOMIC DNA]</scope>
    <source>
        <strain evidence="7">LAMA 842</strain>
    </source>
</reference>
<dbReference type="PIRSF" id="PIRSF000390">
    <property type="entry name" value="PLP_StrS"/>
    <property type="match status" value="1"/>
</dbReference>
<dbReference type="GO" id="GO:0000271">
    <property type="term" value="P:polysaccharide biosynthetic process"/>
    <property type="evidence" value="ECO:0007669"/>
    <property type="project" value="TreeGrafter"/>
</dbReference>
<accession>A0A137S1V9</accession>
<gene>
    <name evidence="6" type="ORF">J122_3953</name>
</gene>
<organism evidence="6 7">
    <name type="scientific">Marinobacter excellens LAMA 842</name>
    <dbReference type="NCBI Taxonomy" id="1306954"/>
    <lineage>
        <taxon>Bacteria</taxon>
        <taxon>Pseudomonadati</taxon>
        <taxon>Pseudomonadota</taxon>
        <taxon>Gammaproteobacteria</taxon>
        <taxon>Pseudomonadales</taxon>
        <taxon>Marinobacteraceae</taxon>
        <taxon>Marinobacter</taxon>
    </lineage>
</organism>
<dbReference type="PANTHER" id="PTHR30244:SF34">
    <property type="entry name" value="DTDP-4-AMINO-4,6-DIDEOXYGALACTOSE TRANSAMINASE"/>
    <property type="match status" value="1"/>
</dbReference>